<accession>A0A0F6TTR3</accession>
<dbReference type="Proteomes" id="UP000034085">
    <property type="component" value="Chromosome"/>
</dbReference>
<dbReference type="AlphaFoldDB" id="A0A0F6TTR3"/>
<dbReference type="Pfam" id="PF10799">
    <property type="entry name" value="YliH"/>
    <property type="match status" value="1"/>
</dbReference>
<reference evidence="1 2" key="1">
    <citation type="journal article" date="2013" name="Appl. Microbiol. Biotechnol.">
        <title>Glycerol assimilation and production of 1,3-propanediol by Citrobacter amalonaticus Y19.</title>
        <authorList>
            <person name="Ainala S.K."/>
            <person name="Ashok S."/>
            <person name="Ko Y."/>
            <person name="Park S."/>
        </authorList>
    </citation>
    <scope>NUCLEOTIDE SEQUENCE [LARGE SCALE GENOMIC DNA]</scope>
    <source>
        <strain evidence="1 2">Y19</strain>
    </source>
</reference>
<evidence type="ECO:0000313" key="1">
    <source>
        <dbReference type="EMBL" id="AKE58342.1"/>
    </source>
</evidence>
<evidence type="ECO:0000313" key="2">
    <source>
        <dbReference type="Proteomes" id="UP000034085"/>
    </source>
</evidence>
<dbReference type="OrthoDB" id="6630475at2"/>
<gene>
    <name evidence="1" type="primary">bssR</name>
    <name evidence="1" type="ORF">F384_03880</name>
</gene>
<dbReference type="NCBIfam" id="NF008959">
    <property type="entry name" value="PRK12302.1"/>
    <property type="match status" value="1"/>
</dbReference>
<organism evidence="1 2">
    <name type="scientific">Citrobacter amalonaticus Y19</name>
    <dbReference type="NCBI Taxonomy" id="1261127"/>
    <lineage>
        <taxon>Bacteria</taxon>
        <taxon>Pseudomonadati</taxon>
        <taxon>Pseudomonadota</taxon>
        <taxon>Gammaproteobacteria</taxon>
        <taxon>Enterobacterales</taxon>
        <taxon>Enterobacteriaceae</taxon>
        <taxon>Citrobacter</taxon>
    </lineage>
</organism>
<dbReference type="EMBL" id="CP011132">
    <property type="protein sequence ID" value="AKE58342.1"/>
    <property type="molecule type" value="Genomic_DNA"/>
</dbReference>
<dbReference type="HOGENOM" id="CLU_161265_0_0_6"/>
<name>A0A0F6TTR3_CITAM</name>
<dbReference type="RefSeq" id="WP_046477770.1">
    <property type="nucleotide sequence ID" value="NZ_CP011132.1"/>
</dbReference>
<protein>
    <submittedName>
        <fullName evidence="1">Biofilm formation regulatory protein BssR</fullName>
    </submittedName>
</protein>
<proteinExistence type="predicted"/>
<sequence>MFVDRLRTDLLNKLINARIDLAAYLQLRMAKGYMSVSENDHLRENFFELNRELHDKSLRLNLHLDQEEWDALHHAEGALAAAAVCLMSGHHDCPTFIAVNADKLNTCLTTLTLSIQSLQAHSTLEDA</sequence>
<dbReference type="KEGG" id="cama:F384_03880"/>
<dbReference type="PATRIC" id="fig|1261127.3.peg.793"/>
<dbReference type="InterPro" id="IPR020359">
    <property type="entry name" value="Biofilm_regulator_BssR"/>
</dbReference>